<dbReference type="KEGG" id="pbr:PB2503_09009"/>
<reference evidence="2 3" key="2">
    <citation type="journal article" date="2011" name="J. Bacteriol.">
        <title>Complete genome sequence of strain HTCC2503T of Parvularcula bermudensis, the type species of the order "Parvularculales" in the class Alphaproteobacteria.</title>
        <authorList>
            <person name="Oh H.M."/>
            <person name="Kang I."/>
            <person name="Vergin K.L."/>
            <person name="Kang D."/>
            <person name="Rhee K.H."/>
            <person name="Giovannoni S.J."/>
            <person name="Cho J.C."/>
        </authorList>
    </citation>
    <scope>NUCLEOTIDE SEQUENCE [LARGE SCALE GENOMIC DNA]</scope>
    <source>
        <strain evidence="3">ATCC BAA-594 / HTCC2503 / KCTC 12087</strain>
    </source>
</reference>
<evidence type="ECO:0000313" key="3">
    <source>
        <dbReference type="Proteomes" id="UP000001302"/>
    </source>
</evidence>
<keyword evidence="1" id="KW-0812">Transmembrane</keyword>
<gene>
    <name evidence="2" type="ordered locus">PB2503_09009</name>
</gene>
<evidence type="ECO:0000313" key="2">
    <source>
        <dbReference type="EMBL" id="ADM09855.1"/>
    </source>
</evidence>
<dbReference type="AlphaFoldDB" id="E0TCR6"/>
<organism evidence="2 3">
    <name type="scientific">Parvularcula bermudensis (strain ATCC BAA-594 / HTCC2503 / KCTC 12087)</name>
    <dbReference type="NCBI Taxonomy" id="314260"/>
    <lineage>
        <taxon>Bacteria</taxon>
        <taxon>Pseudomonadati</taxon>
        <taxon>Pseudomonadota</taxon>
        <taxon>Alphaproteobacteria</taxon>
        <taxon>Parvularculales</taxon>
        <taxon>Parvularculaceae</taxon>
        <taxon>Parvularcula</taxon>
    </lineage>
</organism>
<accession>E0TCR6</accession>
<evidence type="ECO:0000256" key="1">
    <source>
        <dbReference type="SAM" id="Phobius"/>
    </source>
</evidence>
<keyword evidence="3" id="KW-1185">Reference proteome</keyword>
<keyword evidence="1" id="KW-1133">Transmembrane helix</keyword>
<dbReference type="EMBL" id="CP002156">
    <property type="protein sequence ID" value="ADM09855.1"/>
    <property type="molecule type" value="Genomic_DNA"/>
</dbReference>
<dbReference type="Proteomes" id="UP000001302">
    <property type="component" value="Chromosome"/>
</dbReference>
<protein>
    <submittedName>
        <fullName evidence="2">DNA polymerase III subunit alpha</fullName>
    </submittedName>
</protein>
<reference evidence="3" key="1">
    <citation type="submission" date="2010-08" db="EMBL/GenBank/DDBJ databases">
        <title>Genome sequence of Parvularcula bermudensis HTCC2503.</title>
        <authorList>
            <person name="Kang D.-M."/>
            <person name="Oh H.-M."/>
            <person name="Cho J.-C."/>
        </authorList>
    </citation>
    <scope>NUCLEOTIDE SEQUENCE [LARGE SCALE GENOMIC DNA]</scope>
    <source>
        <strain evidence="3">ATCC BAA-594 / HTCC2503 / KCTC 12087</strain>
    </source>
</reference>
<sequence>MNSSPTIDRVLLRLRDLAGFAVLLGVIAINFVA</sequence>
<dbReference type="STRING" id="314260.PB2503_09009"/>
<feature type="transmembrane region" description="Helical" evidence="1">
    <location>
        <begin position="12"/>
        <end position="32"/>
    </location>
</feature>
<keyword evidence="1" id="KW-0472">Membrane</keyword>
<proteinExistence type="predicted"/>
<dbReference type="HOGENOM" id="CLU_3383115_0_0_5"/>
<name>E0TCR6_PARBH</name>